<accession>A0AAE9Z4G2</accession>
<feature type="region of interest" description="Disordered" evidence="1">
    <location>
        <begin position="1"/>
        <end position="27"/>
    </location>
</feature>
<evidence type="ECO:0000313" key="2">
    <source>
        <dbReference type="EMBL" id="WDE06475.1"/>
    </source>
</evidence>
<proteinExistence type="predicted"/>
<sequence>MSEFTDQPDSEDLDSENGEENTVGQKPISSEFIKLTDDFGDFNADCAFLCDAFAAIINEQEDMNEFTAYGYQRNAKWLKNRVTEFDSRIQQLQRRMRELL</sequence>
<dbReference type="RefSeq" id="WP_044839442.1">
    <property type="nucleotide sequence ID" value="NZ_CP059733.1"/>
</dbReference>
<feature type="compositionally biased region" description="Acidic residues" evidence="1">
    <location>
        <begin position="1"/>
        <end position="19"/>
    </location>
</feature>
<organism evidence="2 3">
    <name type="scientific">Thalassomonas viridans</name>
    <dbReference type="NCBI Taxonomy" id="137584"/>
    <lineage>
        <taxon>Bacteria</taxon>
        <taxon>Pseudomonadati</taxon>
        <taxon>Pseudomonadota</taxon>
        <taxon>Gammaproteobacteria</taxon>
        <taxon>Alteromonadales</taxon>
        <taxon>Colwelliaceae</taxon>
        <taxon>Thalassomonas</taxon>
    </lineage>
</organism>
<evidence type="ECO:0000256" key="1">
    <source>
        <dbReference type="SAM" id="MobiDB-lite"/>
    </source>
</evidence>
<reference evidence="2 3" key="1">
    <citation type="journal article" date="2015" name="Genome Announc.">
        <title>Draft Genome Sequences of Marine Isolates of Thalassomonas viridans and Thalassomonas actiniarum.</title>
        <authorList>
            <person name="Olonade I."/>
            <person name="van Zyl L.J."/>
            <person name="Trindade M."/>
        </authorList>
    </citation>
    <scope>NUCLEOTIDE SEQUENCE [LARGE SCALE GENOMIC DNA]</scope>
    <source>
        <strain evidence="2 3">XOM25</strain>
    </source>
</reference>
<dbReference type="EMBL" id="CP059733">
    <property type="protein sequence ID" value="WDE06475.1"/>
    <property type="molecule type" value="Genomic_DNA"/>
</dbReference>
<keyword evidence="3" id="KW-1185">Reference proteome</keyword>
<dbReference type="PROSITE" id="PS00918">
    <property type="entry name" value="DNASE_I_2"/>
    <property type="match status" value="1"/>
</dbReference>
<dbReference type="Proteomes" id="UP000032352">
    <property type="component" value="Chromosome"/>
</dbReference>
<protein>
    <submittedName>
        <fullName evidence="2">Uncharacterized protein</fullName>
    </submittedName>
</protein>
<evidence type="ECO:0000313" key="3">
    <source>
        <dbReference type="Proteomes" id="UP000032352"/>
    </source>
</evidence>
<dbReference type="KEGG" id="tvd:SG34_006025"/>
<reference evidence="2 3" key="2">
    <citation type="journal article" date="2022" name="Mar. Drugs">
        <title>Bioassay-Guided Fractionation Leads to the Detection of Cholic Acid Generated by the Rare Thalassomonas sp.</title>
        <authorList>
            <person name="Pheiffer F."/>
            <person name="Schneider Y.K."/>
            <person name="Hansen E.H."/>
            <person name="Andersen J.H."/>
            <person name="Isaksson J."/>
            <person name="Busche T."/>
            <person name="R C."/>
            <person name="Kalinowski J."/>
            <person name="Zyl L.V."/>
            <person name="Trindade M."/>
        </authorList>
    </citation>
    <scope>NUCLEOTIDE SEQUENCE [LARGE SCALE GENOMIC DNA]</scope>
    <source>
        <strain evidence="2 3">XOM25</strain>
    </source>
</reference>
<gene>
    <name evidence="2" type="ORF">SG34_006025</name>
</gene>
<name>A0AAE9Z4G2_9GAMM</name>
<dbReference type="AlphaFoldDB" id="A0AAE9Z4G2"/>
<dbReference type="InterPro" id="IPR033125">
    <property type="entry name" value="DNASE_I_2"/>
</dbReference>